<dbReference type="EMBL" id="JAUTXU010000212">
    <property type="protein sequence ID" value="KAK3698285.1"/>
    <property type="molecule type" value="Genomic_DNA"/>
</dbReference>
<dbReference type="EC" id="3.6.4.13" evidence="1"/>
<comment type="caution">
    <text evidence="1">The sequence shown here is derived from an EMBL/GenBank/DDBJ whole genome shotgun (WGS) entry which is preliminary data.</text>
</comment>
<keyword evidence="2" id="KW-1185">Reference proteome</keyword>
<keyword evidence="1" id="KW-0378">Hydrolase</keyword>
<dbReference type="Proteomes" id="UP001281147">
    <property type="component" value="Unassembled WGS sequence"/>
</dbReference>
<name>A0ACC3ML92_9PEZI</name>
<organism evidence="1 2">
    <name type="scientific">Vermiconidia calcicola</name>
    <dbReference type="NCBI Taxonomy" id="1690605"/>
    <lineage>
        <taxon>Eukaryota</taxon>
        <taxon>Fungi</taxon>
        <taxon>Dikarya</taxon>
        <taxon>Ascomycota</taxon>
        <taxon>Pezizomycotina</taxon>
        <taxon>Dothideomycetes</taxon>
        <taxon>Dothideomycetidae</taxon>
        <taxon>Mycosphaerellales</taxon>
        <taxon>Extremaceae</taxon>
        <taxon>Vermiconidia</taxon>
    </lineage>
</organism>
<protein>
    <submittedName>
        <fullName evidence="1">Structural maintenance of chromosomes protein 6</fullName>
        <ecNumber evidence="1">3.6.4.13</ecNumber>
    </submittedName>
</protein>
<gene>
    <name evidence="1" type="primary">smc6_2</name>
    <name evidence="1" type="ORF">LTR37_016993</name>
</gene>
<sequence>MAPRKRSRDIRDVDGDIEIESASSNFRQSSFTKRSRVALAQENGGSVVSDDDDDEVEGAVNEDEYGGIMPQYSEDEEDEEVDELRATQIVQKQYRELRDNMASEQGVIEEVYCRNFMCHAKLRIRLGPLINFIIGHNGSGKSAVLTALTMCLGGKATATNRGASMKSLIKEGEESATLAVKIKNQGDGAYKPEHYGRSITVERHFTRAGTSGFKLKNAEDKVISTKKADLDDILDFFAFQLDNPINVLTQDMARQFLSNSTAADKYKFFIRGTQLEVLDADYKLMEEHLDSIEAKLFSRQSDIAVLKQKMEEAESRKKRLEQTDAIQQKIKKMQWMHAWAQVEEQEKVLEDYERRVQGAVAIVQEKTDAASAVEGAFEGHDQSTEAAKNTLQSFQEQLRPLTETHRTEKEAMEKTRNELTEMKSQERGLREDMKASKNAIKKLEADIARERNILAGAEGDEHAERLAKLDHLKAEAEVRKQEQMEHGKGYAEVEQARTQAEQHLEDGKQPLAQAKDALDRAENKLRALQGNRGRPFASYRPNMEALVRAVNQETRWRSKPAGPIAHHMQLLKPKWSSQIEKTLGGTGEAFVVTCKEDQKLLSQIMHRSRCVAPVFIGHPAPLDTTGKEPVEDVDTVLRVLRIDNDLVRNSLIINQAFEQTVLIEDRGEAQKFMHSTPRPQNVRVTMAFAEDRSKAIRYEISGSGAPKSSTVPAWNGAPRMQTDIQDQITVQQERVKEAAMGHQAARDEQHRRTMALKAANEAVTRFGRRQKDLLVKSQQADDAVDQQKAEIDSNRPEDGKLQELERTLEDAKGELEGQNASFADMVNAKDAINAKALEIKARLDDATAALDHAKARVAKGETRLQQLEQARMKALQEKNLALEEIDEAKREQTRLEEKFESQRRWVEQFTEQARQICGRRVPVEAGLTADDIDARLGRFIKDKERAEREAGGTREELTLAWQKARMEYNEAEAQLRSMVRFSKELKDTLKYRHFRWKMFRKMISSRARITFMYLLSERQFRGRVIMNHGDKELDIKVEPDLSKSSDHGRETKTLSGGEKSFSTICLLLSIWEAMGSPIRCLDEFDVFMDNVNRATSMTMMIQAARRSVGRQFILITPQSMNNVDSGDDVKVHKMTDPERGQDVLPYGRG</sequence>
<proteinExistence type="predicted"/>
<evidence type="ECO:0000313" key="2">
    <source>
        <dbReference type="Proteomes" id="UP001281147"/>
    </source>
</evidence>
<accession>A0ACC3ML92</accession>
<evidence type="ECO:0000313" key="1">
    <source>
        <dbReference type="EMBL" id="KAK3698285.1"/>
    </source>
</evidence>
<reference evidence="1" key="1">
    <citation type="submission" date="2023-07" db="EMBL/GenBank/DDBJ databases">
        <title>Black Yeasts Isolated from many extreme environments.</title>
        <authorList>
            <person name="Coleine C."/>
            <person name="Stajich J.E."/>
            <person name="Selbmann L."/>
        </authorList>
    </citation>
    <scope>NUCLEOTIDE SEQUENCE</scope>
    <source>
        <strain evidence="1">CCFEE 5714</strain>
    </source>
</reference>